<dbReference type="Proteomes" id="UP000518300">
    <property type="component" value="Unassembled WGS sequence"/>
</dbReference>
<keyword evidence="1" id="KW-0472">Membrane</keyword>
<name>A0A848LL20_9BACT</name>
<accession>A0A848LL20</accession>
<evidence type="ECO:0000313" key="3">
    <source>
        <dbReference type="Proteomes" id="UP000518300"/>
    </source>
</evidence>
<sequence length="455" mass="49764">MSMLLRYEARRLWTSRASVAALLGVLVLGLGAIALGVERTGQDAELVTLREQRLAEQQAHLRTSHAPDAELGLVLYYLSLPTVREPSPWTAVSTGLWDVYPGSQPLRLLGLVPQLHALEPDNPVRQLTGSFDLAFVLAFLVPLLVIGLGHDVLSGDEDLGTAFLVRAQPAPVSRLVLLRLGVRAAAVAALVLVLLGAAVVWTGSPLDARVLYAAFIGLGSVALWFLVVLLVASLRRSSAFTALTLVGVWLGSAVLVPALLNLGLSLGFPVPGGIQLTLTQRQEMNAGWDKPKRATMEPFVARRPEWASTQVPEERFSWPWYYAMHEVGDASVEAPLRAYREQLQRRNTWAEHLALVLPPVNVQLLFNRLAGTDLGAQLAYRDSVIAYHEQLKRHFYPPVFQGARHASLDYDAIPRHHFRPPEPRLFPGLVGLGLAVLALALLVPGACRRMDRAVS</sequence>
<dbReference type="EMBL" id="JABBJJ010000134">
    <property type="protein sequence ID" value="NMO18382.1"/>
    <property type="molecule type" value="Genomic_DNA"/>
</dbReference>
<dbReference type="PANTHER" id="PTHR43471:SF1">
    <property type="entry name" value="ABC TRANSPORTER PERMEASE PROTEIN NOSY-RELATED"/>
    <property type="match status" value="1"/>
</dbReference>
<reference evidence="2 3" key="1">
    <citation type="submission" date="2020-04" db="EMBL/GenBank/DDBJ databases">
        <title>Draft genome of Pyxidicoccus fallax type strain.</title>
        <authorList>
            <person name="Whitworth D.E."/>
        </authorList>
    </citation>
    <scope>NUCLEOTIDE SEQUENCE [LARGE SCALE GENOMIC DNA]</scope>
    <source>
        <strain evidence="2 3">DSM 14698</strain>
    </source>
</reference>
<dbReference type="Pfam" id="PF12040">
    <property type="entry name" value="DUF3526"/>
    <property type="match status" value="1"/>
</dbReference>
<feature type="transmembrane region" description="Helical" evidence="1">
    <location>
        <begin position="133"/>
        <end position="153"/>
    </location>
</feature>
<gene>
    <name evidence="2" type="ORF">HG543_26490</name>
</gene>
<feature type="transmembrane region" description="Helical" evidence="1">
    <location>
        <begin position="239"/>
        <end position="260"/>
    </location>
</feature>
<dbReference type="InterPro" id="IPR021913">
    <property type="entry name" value="DUF3526"/>
</dbReference>
<keyword evidence="1" id="KW-0812">Transmembrane</keyword>
<organism evidence="2 3">
    <name type="scientific">Pyxidicoccus fallax</name>
    <dbReference type="NCBI Taxonomy" id="394095"/>
    <lineage>
        <taxon>Bacteria</taxon>
        <taxon>Pseudomonadati</taxon>
        <taxon>Myxococcota</taxon>
        <taxon>Myxococcia</taxon>
        <taxon>Myxococcales</taxon>
        <taxon>Cystobacterineae</taxon>
        <taxon>Myxococcaceae</taxon>
        <taxon>Pyxidicoccus</taxon>
    </lineage>
</organism>
<evidence type="ECO:0000313" key="2">
    <source>
        <dbReference type="EMBL" id="NMO18382.1"/>
    </source>
</evidence>
<evidence type="ECO:0000256" key="1">
    <source>
        <dbReference type="SAM" id="Phobius"/>
    </source>
</evidence>
<comment type="caution">
    <text evidence="2">The sequence shown here is derived from an EMBL/GenBank/DDBJ whole genome shotgun (WGS) entry which is preliminary data.</text>
</comment>
<feature type="transmembrane region" description="Helical" evidence="1">
    <location>
        <begin position="425"/>
        <end position="447"/>
    </location>
</feature>
<proteinExistence type="predicted"/>
<protein>
    <submittedName>
        <fullName evidence="2">DUF3526 domain-containing protein</fullName>
    </submittedName>
</protein>
<dbReference type="PANTHER" id="PTHR43471">
    <property type="entry name" value="ABC TRANSPORTER PERMEASE"/>
    <property type="match status" value="1"/>
</dbReference>
<keyword evidence="3" id="KW-1185">Reference proteome</keyword>
<dbReference type="AlphaFoldDB" id="A0A848LL20"/>
<feature type="transmembrane region" description="Helical" evidence="1">
    <location>
        <begin position="210"/>
        <end position="232"/>
    </location>
</feature>
<keyword evidence="1" id="KW-1133">Transmembrane helix</keyword>
<feature type="transmembrane region" description="Helical" evidence="1">
    <location>
        <begin position="184"/>
        <end position="204"/>
    </location>
</feature>
<dbReference type="RefSeq" id="WP_169347650.1">
    <property type="nucleotide sequence ID" value="NZ_JABBJJ010000134.1"/>
</dbReference>